<proteinExistence type="predicted"/>
<sequence>MAQTRSDSLKTAALLFLVVLIAPFIVNCFFAYPQTDDFMFSVASRDSGFLKAQYDTYINWSGRFTSTALLSINPLVYGSLTGYRTVFAVVIAAQIASLYLLAGALTRDVLSRRERVLIALALFFAFLDQMNDVRSGLYWMAGVVTYGVAQAMMALWLSLVLLLHQDRHRNTTHLQGGVLLLSLLLGGTNEIALVLTVFGATLFLWFRYRATGRVGLFHVGTLVAALTGGSLAALAPGNFARMSGQYHVQRDLAVVAWDALQASLASMAVWVTTPLALMLMAAVFFAVTGRPRLRAALSGVTVPSALLILFLVMFTSFLVPYWATGSYPQNRVLNMIYFCFLAGWLILVAIIAAGAGEAVVGSIRNVCSRRWGLLTAGLAALFSIQSSNAVMVSRDLASGLSYRYSKEMEQKQSQLTQDPCDVCTVRDVVNRPASLYFTFLNPDPRHWANRGYAAYFRKSNVLLATDQAGRPLQ</sequence>
<keyword evidence="5" id="KW-1185">Reference proteome</keyword>
<organism evidence="2 4">
    <name type="scientific">Geomonas paludis</name>
    <dbReference type="NCBI Taxonomy" id="2740185"/>
    <lineage>
        <taxon>Bacteria</taxon>
        <taxon>Pseudomonadati</taxon>
        <taxon>Thermodesulfobacteriota</taxon>
        <taxon>Desulfuromonadia</taxon>
        <taxon>Geobacterales</taxon>
        <taxon>Geobacteraceae</taxon>
        <taxon>Geomonas</taxon>
    </lineage>
</organism>
<protein>
    <submittedName>
        <fullName evidence="3">DUF6056 family protein</fullName>
    </submittedName>
</protein>
<gene>
    <name evidence="2" type="ORF">GMPD_15970</name>
    <name evidence="3" type="ORF">M1B72_08760</name>
</gene>
<evidence type="ECO:0000256" key="1">
    <source>
        <dbReference type="SAM" id="Phobius"/>
    </source>
</evidence>
<dbReference type="RefSeq" id="WP_183346520.1">
    <property type="nucleotide sequence ID" value="NZ_BLXY01000002.1"/>
</dbReference>
<accession>A0A6V8MU26</accession>
<feature type="transmembrane region" description="Helical" evidence="1">
    <location>
        <begin position="137"/>
        <end position="163"/>
    </location>
</feature>
<feature type="transmembrane region" description="Helical" evidence="1">
    <location>
        <begin position="267"/>
        <end position="288"/>
    </location>
</feature>
<feature type="transmembrane region" description="Helical" evidence="1">
    <location>
        <begin position="191"/>
        <end position="208"/>
    </location>
</feature>
<keyword evidence="1" id="KW-0472">Membrane</keyword>
<feature type="transmembrane region" description="Helical" evidence="1">
    <location>
        <begin position="215"/>
        <end position="235"/>
    </location>
</feature>
<dbReference type="Proteomes" id="UP000568888">
    <property type="component" value="Unassembled WGS sequence"/>
</dbReference>
<reference evidence="2" key="2">
    <citation type="journal article" date="2021" name="Int. J. Syst. Evol. Microbiol.">
        <title>Geomonas silvestris sp. nov., Geomonas paludis sp. nov. and Geomonas limicola sp. nov., isolated from terrestrial environments, and emended description of the genus Geomonas.</title>
        <authorList>
            <person name="Itoh H."/>
            <person name="Xu Z."/>
            <person name="Masuda Y."/>
            <person name="Ushijima N."/>
            <person name="Hayakawa C."/>
            <person name="Shiratori Y."/>
            <person name="Senoo K."/>
        </authorList>
    </citation>
    <scope>NUCLEOTIDE SEQUENCE</scope>
    <source>
        <strain evidence="2">Red736</strain>
    </source>
</reference>
<dbReference type="EMBL" id="CP096574">
    <property type="protein sequence ID" value="UPU37782.1"/>
    <property type="molecule type" value="Genomic_DNA"/>
</dbReference>
<evidence type="ECO:0000313" key="3">
    <source>
        <dbReference type="EMBL" id="UPU37782.1"/>
    </source>
</evidence>
<feature type="transmembrane region" description="Helical" evidence="1">
    <location>
        <begin position="83"/>
        <end position="102"/>
    </location>
</feature>
<keyword evidence="1" id="KW-0812">Transmembrane</keyword>
<evidence type="ECO:0000313" key="2">
    <source>
        <dbReference type="EMBL" id="GFO63678.1"/>
    </source>
</evidence>
<dbReference type="AlphaFoldDB" id="A0A6V8MU26"/>
<evidence type="ECO:0000313" key="5">
    <source>
        <dbReference type="Proteomes" id="UP000831485"/>
    </source>
</evidence>
<feature type="transmembrane region" description="Helical" evidence="1">
    <location>
        <begin position="335"/>
        <end position="359"/>
    </location>
</feature>
<name>A0A6V8MU26_9BACT</name>
<reference evidence="4" key="1">
    <citation type="submission" date="2020-06" db="EMBL/GenBank/DDBJ databases">
        <title>Draft genomic sequecing of Geomonas sp. Red736.</title>
        <authorList>
            <person name="Itoh H."/>
            <person name="Xu Z.X."/>
            <person name="Ushijima N."/>
            <person name="Masuda Y."/>
            <person name="Shiratori Y."/>
            <person name="Senoo K."/>
        </authorList>
    </citation>
    <scope>NUCLEOTIDE SEQUENCE [LARGE SCALE GENOMIC DNA]</scope>
    <source>
        <strain evidence="4">Red736</strain>
    </source>
</reference>
<keyword evidence="1" id="KW-1133">Transmembrane helix</keyword>
<reference evidence="3" key="3">
    <citation type="submission" date="2022-04" db="EMBL/GenBank/DDBJ databases">
        <authorList>
            <person name="Liu G."/>
        </authorList>
    </citation>
    <scope>NUCLEOTIDE SEQUENCE</scope>
    <source>
        <strain evidence="3">RG22</strain>
    </source>
</reference>
<evidence type="ECO:0000313" key="4">
    <source>
        <dbReference type="Proteomes" id="UP000568888"/>
    </source>
</evidence>
<dbReference type="InterPro" id="IPR045691">
    <property type="entry name" value="DUF6056"/>
</dbReference>
<dbReference type="EMBL" id="BLXY01000002">
    <property type="protein sequence ID" value="GFO63678.1"/>
    <property type="molecule type" value="Genomic_DNA"/>
</dbReference>
<dbReference type="Proteomes" id="UP000831485">
    <property type="component" value="Chromosome"/>
</dbReference>
<feature type="transmembrane region" description="Helical" evidence="1">
    <location>
        <begin position="12"/>
        <end position="32"/>
    </location>
</feature>
<dbReference type="Pfam" id="PF19528">
    <property type="entry name" value="DUF6056"/>
    <property type="match status" value="1"/>
</dbReference>
<feature type="transmembrane region" description="Helical" evidence="1">
    <location>
        <begin position="300"/>
        <end position="323"/>
    </location>
</feature>